<accession>A0ABQ5N439</accession>
<dbReference type="InterPro" id="IPR001478">
    <property type="entry name" value="PDZ"/>
</dbReference>
<dbReference type="RefSeq" id="WP_264849229.1">
    <property type="nucleotide sequence ID" value="NZ_BRXR01000001.1"/>
</dbReference>
<dbReference type="SUPFAM" id="SSF50156">
    <property type="entry name" value="PDZ domain-like"/>
    <property type="match status" value="1"/>
</dbReference>
<dbReference type="SUPFAM" id="SSF50494">
    <property type="entry name" value="Trypsin-like serine proteases"/>
    <property type="match status" value="1"/>
</dbReference>
<keyword evidence="3" id="KW-0472">Membrane</keyword>
<dbReference type="GO" id="GO:0006508">
    <property type="term" value="P:proteolysis"/>
    <property type="evidence" value="ECO:0007669"/>
    <property type="project" value="UniProtKB-KW"/>
</dbReference>
<dbReference type="Proteomes" id="UP001208567">
    <property type="component" value="Unassembled WGS sequence"/>
</dbReference>
<dbReference type="InterPro" id="IPR001940">
    <property type="entry name" value="Peptidase_S1C"/>
</dbReference>
<evidence type="ECO:0000313" key="6">
    <source>
        <dbReference type="Proteomes" id="UP001208567"/>
    </source>
</evidence>
<dbReference type="PANTHER" id="PTHR43343:SF3">
    <property type="entry name" value="PROTEASE DO-LIKE 8, CHLOROPLASTIC"/>
    <property type="match status" value="1"/>
</dbReference>
<keyword evidence="3" id="KW-1133">Transmembrane helix</keyword>
<name>A0ABQ5N439_9CLOT</name>
<dbReference type="Gene3D" id="2.40.10.120">
    <property type="match status" value="1"/>
</dbReference>
<dbReference type="SMART" id="SM00228">
    <property type="entry name" value="PDZ"/>
    <property type="match status" value="1"/>
</dbReference>
<evidence type="ECO:0000256" key="3">
    <source>
        <dbReference type="SAM" id="Phobius"/>
    </source>
</evidence>
<dbReference type="EMBL" id="BRXR01000001">
    <property type="protein sequence ID" value="GLC29955.1"/>
    <property type="molecule type" value="Genomic_DNA"/>
</dbReference>
<evidence type="ECO:0000313" key="5">
    <source>
        <dbReference type="EMBL" id="GLC29955.1"/>
    </source>
</evidence>
<dbReference type="PRINTS" id="PR00834">
    <property type="entry name" value="PROTEASES2C"/>
</dbReference>
<evidence type="ECO:0000256" key="1">
    <source>
        <dbReference type="ARBA" id="ARBA00022670"/>
    </source>
</evidence>
<evidence type="ECO:0000259" key="4">
    <source>
        <dbReference type="SMART" id="SM00228"/>
    </source>
</evidence>
<dbReference type="InterPro" id="IPR051201">
    <property type="entry name" value="Chloro_Bact_Ser_Proteases"/>
</dbReference>
<dbReference type="PANTHER" id="PTHR43343">
    <property type="entry name" value="PEPTIDASE S12"/>
    <property type="match status" value="1"/>
</dbReference>
<dbReference type="GO" id="GO:0008233">
    <property type="term" value="F:peptidase activity"/>
    <property type="evidence" value="ECO:0007669"/>
    <property type="project" value="UniProtKB-KW"/>
</dbReference>
<keyword evidence="2" id="KW-0378">Hydrolase</keyword>
<keyword evidence="3" id="KW-0812">Transmembrane</keyword>
<feature type="domain" description="PDZ" evidence="4">
    <location>
        <begin position="282"/>
        <end position="393"/>
    </location>
</feature>
<reference evidence="5 6" key="1">
    <citation type="journal article" date="2024" name="Int. J. Syst. Evol. Microbiol.">
        <title>Clostridium omnivorum sp. nov., isolated from anoxic soil under the treatment of reductive soil disinfestation.</title>
        <authorList>
            <person name="Ueki A."/>
            <person name="Tonouchi A."/>
            <person name="Kaku N."/>
            <person name="Honma S."/>
            <person name="Ueki K."/>
        </authorList>
    </citation>
    <scope>NUCLEOTIDE SEQUENCE [LARGE SCALE GENOMIC DNA]</scope>
    <source>
        <strain evidence="5 6">E14</strain>
    </source>
</reference>
<gene>
    <name evidence="5" type="ORF">bsdE14_13650</name>
</gene>
<keyword evidence="1 5" id="KW-0645">Protease</keyword>
<organism evidence="5 6">
    <name type="scientific">Clostridium omnivorum</name>
    <dbReference type="NCBI Taxonomy" id="1604902"/>
    <lineage>
        <taxon>Bacteria</taxon>
        <taxon>Bacillati</taxon>
        <taxon>Bacillota</taxon>
        <taxon>Clostridia</taxon>
        <taxon>Eubacteriales</taxon>
        <taxon>Clostridiaceae</taxon>
        <taxon>Clostridium</taxon>
    </lineage>
</organism>
<feature type="transmembrane region" description="Helical" evidence="3">
    <location>
        <begin position="36"/>
        <end position="59"/>
    </location>
</feature>
<comment type="caution">
    <text evidence="5">The sequence shown here is derived from an EMBL/GenBank/DDBJ whole genome shotgun (WGS) entry which is preliminary data.</text>
</comment>
<evidence type="ECO:0000256" key="2">
    <source>
        <dbReference type="ARBA" id="ARBA00022801"/>
    </source>
</evidence>
<dbReference type="Pfam" id="PF13180">
    <property type="entry name" value="PDZ_2"/>
    <property type="match status" value="1"/>
</dbReference>
<proteinExistence type="predicted"/>
<dbReference type="InterPro" id="IPR009003">
    <property type="entry name" value="Peptidase_S1_PA"/>
</dbReference>
<sequence>MENDGYKEIKDVPWEQITNCGEIKFRKDNRKPRIKGFFKGIAFILVAAVSGGVTSAIIVDKKYSSSPSPYTQTNQANQSLLEQKNGYTQTAKLPKNSITMVAETVGPTVVGVNNTVEGFFGDVNQDSGSGIIFDKSGYIVTNYHVIQGADKVYIKLPNGSKPLQAKFVGADASSDLAVIKIEGENFPVAKFGDSSKVKAGDVAVAIGNPLGDEFAGSVTAGIISATNRKLQIKDNKGRVTTYKVLQTDAAINPGNSGGALCNEAGEIIGINSLKIGGNVNAEGMGFAISINEAKNVIQKIMNGAKPSDKQKVGPNAVLGIVGFTAVPQENNGVKGVYVQEVTGGLGGETAGIKPTDIIIELDKTKIETYEQLQEVLWKHKAGDTITCKVLREGKVLSFDVTLSERQ</sequence>
<protein>
    <submittedName>
        <fullName evidence="5">Protease</fullName>
    </submittedName>
</protein>
<dbReference type="InterPro" id="IPR036034">
    <property type="entry name" value="PDZ_sf"/>
</dbReference>
<dbReference type="Pfam" id="PF13365">
    <property type="entry name" value="Trypsin_2"/>
    <property type="match status" value="1"/>
</dbReference>
<dbReference type="Gene3D" id="2.30.42.10">
    <property type="match status" value="1"/>
</dbReference>
<keyword evidence="6" id="KW-1185">Reference proteome</keyword>